<feature type="transmembrane region" description="Helical" evidence="5">
    <location>
        <begin position="156"/>
        <end position="177"/>
    </location>
</feature>
<evidence type="ECO:0000313" key="8">
    <source>
        <dbReference type="EMBL" id="CAF0998906.1"/>
    </source>
</evidence>
<dbReference type="InterPro" id="IPR018491">
    <property type="entry name" value="SLC12_C"/>
</dbReference>
<feature type="domain" description="Amino acid permease/ SLC12A" evidence="6">
    <location>
        <begin position="125"/>
        <end position="295"/>
    </location>
</feature>
<feature type="transmembrane region" description="Helical" evidence="5">
    <location>
        <begin position="251"/>
        <end position="270"/>
    </location>
</feature>
<feature type="transmembrane region" description="Helical" evidence="5">
    <location>
        <begin position="607"/>
        <end position="625"/>
    </location>
</feature>
<dbReference type="GO" id="GO:0045202">
    <property type="term" value="C:synapse"/>
    <property type="evidence" value="ECO:0007669"/>
    <property type="project" value="GOC"/>
</dbReference>
<proteinExistence type="predicted"/>
<dbReference type="GO" id="GO:0006884">
    <property type="term" value="P:cell volume homeostasis"/>
    <property type="evidence" value="ECO:0007669"/>
    <property type="project" value="TreeGrafter"/>
</dbReference>
<dbReference type="EMBL" id="CAJNOT010000488">
    <property type="protein sequence ID" value="CAF0998906.1"/>
    <property type="molecule type" value="Genomic_DNA"/>
</dbReference>
<dbReference type="GO" id="GO:0055064">
    <property type="term" value="P:chloride ion homeostasis"/>
    <property type="evidence" value="ECO:0007669"/>
    <property type="project" value="TreeGrafter"/>
</dbReference>
<dbReference type="GO" id="GO:0015379">
    <property type="term" value="F:potassium:chloride symporter activity"/>
    <property type="evidence" value="ECO:0007669"/>
    <property type="project" value="TreeGrafter"/>
</dbReference>
<evidence type="ECO:0000256" key="1">
    <source>
        <dbReference type="ARBA" id="ARBA00004141"/>
    </source>
</evidence>
<feature type="domain" description="Amino acid permease/ SLC12A" evidence="6">
    <location>
        <begin position="390"/>
        <end position="688"/>
    </location>
</feature>
<dbReference type="Pfam" id="PF03522">
    <property type="entry name" value="SLC12"/>
    <property type="match status" value="1"/>
</dbReference>
<evidence type="ECO:0000256" key="3">
    <source>
        <dbReference type="ARBA" id="ARBA00022989"/>
    </source>
</evidence>
<protein>
    <submittedName>
        <fullName evidence="8">Uncharacterized protein</fullName>
    </submittedName>
</protein>
<dbReference type="AlphaFoldDB" id="A0A814GPB9"/>
<dbReference type="GO" id="GO:1990573">
    <property type="term" value="P:potassium ion import across plasma membrane"/>
    <property type="evidence" value="ECO:0007669"/>
    <property type="project" value="TreeGrafter"/>
</dbReference>
<comment type="caution">
    <text evidence="8">The sequence shown here is derived from an EMBL/GenBank/DDBJ whole genome shotgun (WGS) entry which is preliminary data.</text>
</comment>
<feature type="transmembrane region" description="Helical" evidence="5">
    <location>
        <begin position="412"/>
        <end position="430"/>
    </location>
</feature>
<keyword evidence="3 5" id="KW-1133">Transmembrane helix</keyword>
<dbReference type="Proteomes" id="UP000663864">
    <property type="component" value="Unassembled WGS sequence"/>
</dbReference>
<comment type="subcellular location">
    <subcellularLocation>
        <location evidence="1">Membrane</location>
        <topology evidence="1">Multi-pass membrane protein</topology>
    </subcellularLocation>
</comment>
<keyword evidence="2 5" id="KW-0812">Transmembrane</keyword>
<dbReference type="GO" id="GO:0055075">
    <property type="term" value="P:potassium ion homeostasis"/>
    <property type="evidence" value="ECO:0007669"/>
    <property type="project" value="TreeGrafter"/>
</dbReference>
<feature type="transmembrane region" description="Helical" evidence="5">
    <location>
        <begin position="197"/>
        <end position="219"/>
    </location>
</feature>
<keyword evidence="4 5" id="KW-0472">Membrane</keyword>
<dbReference type="InterPro" id="IPR004842">
    <property type="entry name" value="SLC12A_fam"/>
</dbReference>
<dbReference type="Gene3D" id="1.20.1740.10">
    <property type="entry name" value="Amino acid/polyamine transporter I"/>
    <property type="match status" value="1"/>
</dbReference>
<reference evidence="8" key="1">
    <citation type="submission" date="2021-02" db="EMBL/GenBank/DDBJ databases">
        <authorList>
            <person name="Nowell W R."/>
        </authorList>
    </citation>
    <scope>NUCLEOTIDE SEQUENCE</scope>
</reference>
<dbReference type="Pfam" id="PF00324">
    <property type="entry name" value="AA_permease"/>
    <property type="match status" value="2"/>
</dbReference>
<evidence type="ECO:0000313" key="9">
    <source>
        <dbReference type="Proteomes" id="UP000663864"/>
    </source>
</evidence>
<evidence type="ECO:0000256" key="4">
    <source>
        <dbReference type="ARBA" id="ARBA00023136"/>
    </source>
</evidence>
<feature type="transmembrane region" description="Helical" evidence="5">
    <location>
        <begin position="123"/>
        <end position="144"/>
    </location>
</feature>
<feature type="transmembrane region" description="Helical" evidence="5">
    <location>
        <begin position="450"/>
        <end position="476"/>
    </location>
</feature>
<name>A0A814GPB9_9BILA</name>
<feature type="transmembrane region" description="Helical" evidence="5">
    <location>
        <begin position="631"/>
        <end position="649"/>
    </location>
</feature>
<dbReference type="InterPro" id="IPR004841">
    <property type="entry name" value="AA-permease/SLC12A_dom"/>
</dbReference>
<feature type="transmembrane region" description="Helical" evidence="5">
    <location>
        <begin position="276"/>
        <end position="296"/>
    </location>
</feature>
<dbReference type="GO" id="GO:0007268">
    <property type="term" value="P:chemical synaptic transmission"/>
    <property type="evidence" value="ECO:0007669"/>
    <property type="project" value="TreeGrafter"/>
</dbReference>
<feature type="transmembrane region" description="Helical" evidence="5">
    <location>
        <begin position="550"/>
        <end position="571"/>
    </location>
</feature>
<accession>A0A814GPB9</accession>
<gene>
    <name evidence="8" type="ORF">ZHD862_LOCUS12419</name>
</gene>
<organism evidence="8 9">
    <name type="scientific">Rotaria sordida</name>
    <dbReference type="NCBI Taxonomy" id="392033"/>
    <lineage>
        <taxon>Eukaryota</taxon>
        <taxon>Metazoa</taxon>
        <taxon>Spiralia</taxon>
        <taxon>Gnathifera</taxon>
        <taxon>Rotifera</taxon>
        <taxon>Eurotatoria</taxon>
        <taxon>Bdelloidea</taxon>
        <taxon>Philodinida</taxon>
        <taxon>Philodinidae</taxon>
        <taxon>Rotaria</taxon>
    </lineage>
</organism>
<evidence type="ECO:0000256" key="5">
    <source>
        <dbReference type="SAM" id="Phobius"/>
    </source>
</evidence>
<evidence type="ECO:0000256" key="2">
    <source>
        <dbReference type="ARBA" id="ARBA00022692"/>
    </source>
</evidence>
<feature type="domain" description="SLC12A transporter C-terminal" evidence="7">
    <location>
        <begin position="709"/>
        <end position="790"/>
    </location>
</feature>
<feature type="transmembrane region" description="Helical" evidence="5">
    <location>
        <begin position="577"/>
        <end position="595"/>
    </location>
</feature>
<dbReference type="PANTHER" id="PTHR11827:SF73">
    <property type="entry name" value="KAZACHOC, ISOFORM G"/>
    <property type="match status" value="1"/>
</dbReference>
<dbReference type="GO" id="GO:0005886">
    <property type="term" value="C:plasma membrane"/>
    <property type="evidence" value="ECO:0007669"/>
    <property type="project" value="TreeGrafter"/>
</dbReference>
<evidence type="ECO:0000259" key="6">
    <source>
        <dbReference type="Pfam" id="PF00324"/>
    </source>
</evidence>
<evidence type="ECO:0000259" key="7">
    <source>
        <dbReference type="Pfam" id="PF03522"/>
    </source>
</evidence>
<dbReference type="PANTHER" id="PTHR11827">
    <property type="entry name" value="SOLUTE CARRIER FAMILY 12, CATION COTRANSPORTERS"/>
    <property type="match status" value="1"/>
</dbReference>
<sequence>MSIDSFFTATSDIINLNGTESITENKGRFKVIHFDETDEVPSISATQTQYQHNLHTKSISQQSLPSIQPIKSKENENIVETELVGEKGVSFLKNLYDYQGGTFMPIVNDLTNSSSNAQLNTLFGVYLPCVQNIIGVIIFIRLYWVIGVSGIIQGMTIIGLCCLCTFLTAISLAAIATNGIVPAGGSYFLISRSLGPAVGGAVGLLFYIGNALAGGLYVLGASEILLKYTCPHKCHLFGPPIENQQSSFNHYRIYGTILLFILGLVVFLGIKIVSRIAPFTLLVVFLSIISILLGIIKSTISPTYLPICIIEKDNIKHLIKSSILKNNVIRYCHSNITCNGEICPLQQILCINNISKNINCNDINNVYLINGIPGLKNSQFRNNLKSMYMKEGEIDNEIIGDSKLEVVSKTTTSLFILIGIFFPSVTGIMAGSNRSGDLKDPNQSISRGTILAVITTSFIYILLAFLLACSIQGVLLRDRDGLSINQQLVEAVIAWPSPYIIITGALCACFGAGLQCLVGAPRLLQSVAKDDIMPILKPFQSTFRDEPFKALLFTLVLSEISVLIANFDIVTTMVSEFFLMCYLSVNLVCILQTFLHEPSWRPRFRFYHWLLSLLGVIVCIAIMLISSWYIALISLAIGIIVYIYIWYAGANKEWGEGLKGLPMSIAHVALSRLDDRPMHTKNFRPQILAFIKCIYNENQHRWMIEHEKVLDLLSQLKAGKGLIILATVIKGKYDEKRDIAEKLRHYLKEQMITHKILNGFIDVLVANDIYDGINSLMQTSGVGGFRPNTV</sequence>